<dbReference type="PANTHER" id="PTHR43080:SF2">
    <property type="entry name" value="CBS DOMAIN-CONTAINING PROTEIN"/>
    <property type="match status" value="1"/>
</dbReference>
<evidence type="ECO:0000259" key="3">
    <source>
        <dbReference type="PROSITE" id="PS51371"/>
    </source>
</evidence>
<name>A0ABW1ULV2_9LACO</name>
<keyword evidence="1 2" id="KW-0129">CBS domain</keyword>
<dbReference type="InterPro" id="IPR046342">
    <property type="entry name" value="CBS_dom_sf"/>
</dbReference>
<dbReference type="InterPro" id="IPR010766">
    <property type="entry name" value="DRTGG"/>
</dbReference>
<dbReference type="SUPFAM" id="SSF54637">
    <property type="entry name" value="Thioesterase/thiol ester dehydrase-isomerase"/>
    <property type="match status" value="1"/>
</dbReference>
<dbReference type="Pfam" id="PF00571">
    <property type="entry name" value="CBS"/>
    <property type="match status" value="2"/>
</dbReference>
<evidence type="ECO:0000256" key="1">
    <source>
        <dbReference type="ARBA" id="ARBA00023122"/>
    </source>
</evidence>
<dbReference type="InterPro" id="IPR006683">
    <property type="entry name" value="Thioestr_dom"/>
</dbReference>
<dbReference type="Gene3D" id="3.10.580.10">
    <property type="entry name" value="CBS-domain"/>
    <property type="match status" value="1"/>
</dbReference>
<proteinExistence type="predicted"/>
<sequence>MATKHEEIIRYLETLPIGQKVSVRSIAHELQVSEGTAYRAIKSAETNGLVATIERVGTVRIEKERPKQIEELSFSDILELINGRLLGGAAGLAKTLNKFVIGAMTEEAMIPYITPMSLVIVGNRTGAQRIALEHGAAVLITGGFEASSENIRLADDEELPLISTSYDTYTVASLINREISNKNIKQDILTVNDVYEPRDQIQVLLQSQKVSDYLALRNSTNKSRFAVVTDKGRLVGVITYHDIQGFSAGTGLDKVMVKNPITVTLHTSLANATHLLMSNSIDLLPVVDTGFNLVGLVNRNDVQAHERPLSKMGTWTLEAQIGEALSVEETPVVNGDDFPAWRAVVTPQMANDDGTLAIGVLTELLTLAATRSLRLYQQKVSMVDQLNLYYLRLVQIDHELTIKLRVVNASRRRTYFDIDILSDHLVVAKAMVTCQVIEEI</sequence>
<keyword evidence="5" id="KW-1185">Reference proteome</keyword>
<dbReference type="InterPro" id="IPR051257">
    <property type="entry name" value="Diverse_CBS-Domain"/>
</dbReference>
<dbReference type="InterPro" id="IPR028979">
    <property type="entry name" value="Ser_kin/Pase_Hpr-like_N_sf"/>
</dbReference>
<dbReference type="Gene3D" id="1.10.10.10">
    <property type="entry name" value="Winged helix-like DNA-binding domain superfamily/Winged helix DNA-binding domain"/>
    <property type="match status" value="1"/>
</dbReference>
<dbReference type="InterPro" id="IPR029069">
    <property type="entry name" value="HotDog_dom_sf"/>
</dbReference>
<evidence type="ECO:0000313" key="5">
    <source>
        <dbReference type="Proteomes" id="UP001596310"/>
    </source>
</evidence>
<organism evidence="4 5">
    <name type="scientific">Lapidilactobacillus achengensis</name>
    <dbReference type="NCBI Taxonomy" id="2486000"/>
    <lineage>
        <taxon>Bacteria</taxon>
        <taxon>Bacillati</taxon>
        <taxon>Bacillota</taxon>
        <taxon>Bacilli</taxon>
        <taxon>Lactobacillales</taxon>
        <taxon>Lactobacillaceae</taxon>
        <taxon>Lapidilactobacillus</taxon>
    </lineage>
</organism>
<gene>
    <name evidence="4" type="ORF">ACFQHW_00455</name>
</gene>
<dbReference type="PROSITE" id="PS51371">
    <property type="entry name" value="CBS"/>
    <property type="match status" value="1"/>
</dbReference>
<evidence type="ECO:0000256" key="2">
    <source>
        <dbReference type="PROSITE-ProRule" id="PRU00703"/>
    </source>
</evidence>
<evidence type="ECO:0000313" key="4">
    <source>
        <dbReference type="EMBL" id="MFC6314041.1"/>
    </source>
</evidence>
<dbReference type="Gene3D" id="3.40.1390.20">
    <property type="entry name" value="HprK N-terminal domain-like"/>
    <property type="match status" value="1"/>
</dbReference>
<comment type="caution">
    <text evidence="4">The sequence shown here is derived from an EMBL/GenBank/DDBJ whole genome shotgun (WGS) entry which is preliminary data.</text>
</comment>
<dbReference type="InterPro" id="IPR036388">
    <property type="entry name" value="WH-like_DNA-bd_sf"/>
</dbReference>
<dbReference type="EMBL" id="JBHSSM010000004">
    <property type="protein sequence ID" value="MFC6314041.1"/>
    <property type="molecule type" value="Genomic_DNA"/>
</dbReference>
<dbReference type="Proteomes" id="UP001596310">
    <property type="component" value="Unassembled WGS sequence"/>
</dbReference>
<dbReference type="InterPro" id="IPR000644">
    <property type="entry name" value="CBS_dom"/>
</dbReference>
<dbReference type="CDD" id="cd03440">
    <property type="entry name" value="hot_dog"/>
    <property type="match status" value="1"/>
</dbReference>
<dbReference type="RefSeq" id="WP_125598793.1">
    <property type="nucleotide sequence ID" value="NZ_JBHSSM010000004.1"/>
</dbReference>
<dbReference type="SUPFAM" id="SSF54631">
    <property type="entry name" value="CBS-domain pair"/>
    <property type="match status" value="1"/>
</dbReference>
<protein>
    <submittedName>
        <fullName evidence="4">DRTGG domain-containing protein</fullName>
    </submittedName>
</protein>
<dbReference type="Pfam" id="PF03061">
    <property type="entry name" value="4HBT"/>
    <property type="match status" value="1"/>
</dbReference>
<dbReference type="Gene3D" id="3.10.129.10">
    <property type="entry name" value="Hotdog Thioesterase"/>
    <property type="match status" value="1"/>
</dbReference>
<dbReference type="SUPFAM" id="SSF75138">
    <property type="entry name" value="HprK N-terminal domain-like"/>
    <property type="match status" value="1"/>
</dbReference>
<dbReference type="PANTHER" id="PTHR43080">
    <property type="entry name" value="CBS DOMAIN-CONTAINING PROTEIN CBSX3, MITOCHONDRIAL"/>
    <property type="match status" value="1"/>
</dbReference>
<feature type="domain" description="CBS" evidence="3">
    <location>
        <begin position="256"/>
        <end position="312"/>
    </location>
</feature>
<reference evidence="5" key="1">
    <citation type="journal article" date="2019" name="Int. J. Syst. Evol. Microbiol.">
        <title>The Global Catalogue of Microorganisms (GCM) 10K type strain sequencing project: providing services to taxonomists for standard genome sequencing and annotation.</title>
        <authorList>
            <consortium name="The Broad Institute Genomics Platform"/>
            <consortium name="The Broad Institute Genome Sequencing Center for Infectious Disease"/>
            <person name="Wu L."/>
            <person name="Ma J."/>
        </authorList>
    </citation>
    <scope>NUCLEOTIDE SEQUENCE [LARGE SCALE GENOMIC DNA]</scope>
    <source>
        <strain evidence="5">CCM 8897</strain>
    </source>
</reference>
<dbReference type="Pfam" id="PF07085">
    <property type="entry name" value="DRTGG"/>
    <property type="match status" value="1"/>
</dbReference>
<accession>A0ABW1ULV2</accession>
<dbReference type="SMART" id="SM00116">
    <property type="entry name" value="CBS"/>
    <property type="match status" value="2"/>
</dbReference>